<dbReference type="GO" id="GO:0008235">
    <property type="term" value="F:metalloexopeptidase activity"/>
    <property type="evidence" value="ECO:0007669"/>
    <property type="project" value="InterPro"/>
</dbReference>
<comment type="cofactor">
    <cofactor evidence="1">
        <name>Zn(2+)</name>
        <dbReference type="ChEBI" id="CHEBI:29105"/>
    </cofactor>
</comment>
<evidence type="ECO:0000256" key="4">
    <source>
        <dbReference type="ARBA" id="ARBA00022723"/>
    </source>
</evidence>
<dbReference type="GO" id="GO:0004177">
    <property type="term" value="F:aminopeptidase activity"/>
    <property type="evidence" value="ECO:0007669"/>
    <property type="project" value="UniProtKB-KW"/>
</dbReference>
<keyword evidence="12" id="KW-1185">Reference proteome</keyword>
<dbReference type="Gene3D" id="3.40.630.10">
    <property type="entry name" value="Zn peptidases"/>
    <property type="match status" value="1"/>
</dbReference>
<name>G4THF2_SERID</name>
<dbReference type="PANTHER" id="PTHR12147">
    <property type="entry name" value="METALLOPEPTIDASE M28 FAMILY MEMBER"/>
    <property type="match status" value="1"/>
</dbReference>
<dbReference type="InParanoid" id="G4THF2"/>
<keyword evidence="7 9" id="KW-0862">Zinc</keyword>
<keyword evidence="6 9" id="KW-0378">Hydrolase</keyword>
<keyword evidence="2 11" id="KW-0031">Aminopeptidase</keyword>
<evidence type="ECO:0000256" key="6">
    <source>
        <dbReference type="ARBA" id="ARBA00022801"/>
    </source>
</evidence>
<protein>
    <recommendedName>
        <fullName evidence="9">Peptide hydrolase</fullName>
        <ecNumber evidence="9">3.4.-.-</ecNumber>
    </recommendedName>
</protein>
<dbReference type="GO" id="GO:0046872">
    <property type="term" value="F:metal ion binding"/>
    <property type="evidence" value="ECO:0007669"/>
    <property type="project" value="UniProtKB-KW"/>
</dbReference>
<keyword evidence="5 9" id="KW-0732">Signal</keyword>
<evidence type="ECO:0000256" key="2">
    <source>
        <dbReference type="ARBA" id="ARBA00022438"/>
    </source>
</evidence>
<dbReference type="Pfam" id="PF04389">
    <property type="entry name" value="Peptidase_M28"/>
    <property type="match status" value="1"/>
</dbReference>
<dbReference type="AlphaFoldDB" id="G4THF2"/>
<evidence type="ECO:0000256" key="7">
    <source>
        <dbReference type="ARBA" id="ARBA00022833"/>
    </source>
</evidence>
<dbReference type="HOGENOM" id="CLU_025866_3_0_1"/>
<proteinExistence type="inferred from homology"/>
<evidence type="ECO:0000313" key="12">
    <source>
        <dbReference type="Proteomes" id="UP000007148"/>
    </source>
</evidence>
<evidence type="ECO:0000313" key="11">
    <source>
        <dbReference type="EMBL" id="CCA70750.1"/>
    </source>
</evidence>
<dbReference type="GO" id="GO:0006508">
    <property type="term" value="P:proteolysis"/>
    <property type="evidence" value="ECO:0007669"/>
    <property type="project" value="UniProtKB-KW"/>
</dbReference>
<dbReference type="SUPFAM" id="SSF53187">
    <property type="entry name" value="Zn-dependent exopeptidases"/>
    <property type="match status" value="1"/>
</dbReference>
<dbReference type="OMA" id="THTEWIS"/>
<dbReference type="STRING" id="1109443.G4THF2"/>
<dbReference type="Proteomes" id="UP000007148">
    <property type="component" value="Unassembled WGS sequence"/>
</dbReference>
<evidence type="ECO:0000256" key="9">
    <source>
        <dbReference type="RuleBase" id="RU361240"/>
    </source>
</evidence>
<dbReference type="OrthoDB" id="10013407at2759"/>
<keyword evidence="4 9" id="KW-0479">Metal-binding</keyword>
<feature type="signal peptide" evidence="9">
    <location>
        <begin position="1"/>
        <end position="22"/>
    </location>
</feature>
<sequence>MVALASLLSIVVFVVSPYIVQGTTIRALNPDNARLLRFSATHTEWISNTALEYLLEQRHQYLPGSRETVGFVHTSSVNVDGLRNANKALLDGISDEAIRALAGREGFKVGYIDITETYDGTTNHDEAKTNEASRAALPYSAVDPTAHPDYKALAAMVSAQELRNIVGNLSTTFPTRYYRSTNARAPSLWIQSYMSKFTNVSATLFENTFNQPNVISTLTPPGTSNTTPIILLGGHLDSTSQSPSTKAPGADDDASGTAVALHVLSILAKSGWAYTKSKYPIVTHAYAGEEGGLLGSAALAKSYKSAGRSIRGMLNLEMVGWQPETTGSSTITVLTDPNADMSNYMLNVIKAYVPTASVRSTKCGYGCSDHYSFSDAGYPVVCIASYGPNDANLNPNYHRTSDTLDKLNFDRMADFARATLAWIVQVAS</sequence>
<dbReference type="InterPro" id="IPR045175">
    <property type="entry name" value="M28_fam"/>
</dbReference>
<organism evidence="11 12">
    <name type="scientific">Serendipita indica (strain DSM 11827)</name>
    <name type="common">Root endophyte fungus</name>
    <name type="synonym">Piriformospora indica</name>
    <dbReference type="NCBI Taxonomy" id="1109443"/>
    <lineage>
        <taxon>Eukaryota</taxon>
        <taxon>Fungi</taxon>
        <taxon>Dikarya</taxon>
        <taxon>Basidiomycota</taxon>
        <taxon>Agaricomycotina</taxon>
        <taxon>Agaricomycetes</taxon>
        <taxon>Sebacinales</taxon>
        <taxon>Serendipitaceae</taxon>
        <taxon>Serendipita</taxon>
    </lineage>
</organism>
<evidence type="ECO:0000256" key="8">
    <source>
        <dbReference type="ARBA" id="ARBA00043962"/>
    </source>
</evidence>
<comment type="similarity">
    <text evidence="8">Belongs to the peptidase M28 family. M28E subfamily.</text>
</comment>
<feature type="chain" id="PRO_5005132209" description="Peptide hydrolase" evidence="9">
    <location>
        <begin position="23"/>
        <end position="428"/>
    </location>
</feature>
<evidence type="ECO:0000256" key="5">
    <source>
        <dbReference type="ARBA" id="ARBA00022729"/>
    </source>
</evidence>
<dbReference type="EC" id="3.4.-.-" evidence="9"/>
<dbReference type="InterPro" id="IPR007484">
    <property type="entry name" value="Peptidase_M28"/>
</dbReference>
<feature type="domain" description="Peptidase M28" evidence="10">
    <location>
        <begin position="213"/>
        <end position="422"/>
    </location>
</feature>
<accession>G4THF2</accession>
<gene>
    <name evidence="11" type="ORF">PIIN_04685</name>
</gene>
<reference evidence="11 12" key="1">
    <citation type="journal article" date="2011" name="PLoS Pathog.">
        <title>Endophytic Life Strategies Decoded by Genome and Transcriptome Analyses of the Mutualistic Root Symbiont Piriformospora indica.</title>
        <authorList>
            <person name="Zuccaro A."/>
            <person name="Lahrmann U."/>
            <person name="Guldener U."/>
            <person name="Langen G."/>
            <person name="Pfiffi S."/>
            <person name="Biedenkopf D."/>
            <person name="Wong P."/>
            <person name="Samans B."/>
            <person name="Grimm C."/>
            <person name="Basiewicz M."/>
            <person name="Murat C."/>
            <person name="Martin F."/>
            <person name="Kogel K.H."/>
        </authorList>
    </citation>
    <scope>NUCLEOTIDE SEQUENCE [LARGE SCALE GENOMIC DNA]</scope>
    <source>
        <strain evidence="11 12">DSM 11827</strain>
    </source>
</reference>
<evidence type="ECO:0000256" key="3">
    <source>
        <dbReference type="ARBA" id="ARBA00022670"/>
    </source>
</evidence>
<evidence type="ECO:0000256" key="1">
    <source>
        <dbReference type="ARBA" id="ARBA00001947"/>
    </source>
</evidence>
<dbReference type="EMBL" id="CAFZ01000093">
    <property type="protein sequence ID" value="CCA70750.1"/>
    <property type="molecule type" value="Genomic_DNA"/>
</dbReference>
<comment type="caution">
    <text evidence="11">The sequence shown here is derived from an EMBL/GenBank/DDBJ whole genome shotgun (WGS) entry which is preliminary data.</text>
</comment>
<dbReference type="eggNOG" id="KOG2195">
    <property type="taxonomic scope" value="Eukaryota"/>
</dbReference>
<keyword evidence="3 9" id="KW-0645">Protease</keyword>
<evidence type="ECO:0000259" key="10">
    <source>
        <dbReference type="Pfam" id="PF04389"/>
    </source>
</evidence>
<dbReference type="PANTHER" id="PTHR12147:SF56">
    <property type="entry name" value="AMINOPEPTIDASE YDR415C-RELATED"/>
    <property type="match status" value="1"/>
</dbReference>